<reference evidence="18" key="1">
    <citation type="submission" date="2016-10" db="EMBL/GenBank/DDBJ databases">
        <authorList>
            <person name="Varghese N."/>
            <person name="Submissions S."/>
        </authorList>
    </citation>
    <scope>NUCLEOTIDE SEQUENCE [LARGE SCALE GENOMIC DNA]</scope>
    <source>
        <strain evidence="18">DSM 7165</strain>
    </source>
</reference>
<dbReference type="CDD" id="cd10322">
    <property type="entry name" value="SLC5sbd"/>
    <property type="match status" value="1"/>
</dbReference>
<dbReference type="STRING" id="64971.SAMN05421831_11077"/>
<dbReference type="InterPro" id="IPR004358">
    <property type="entry name" value="Sig_transdc_His_kin-like_C"/>
</dbReference>
<comment type="catalytic activity">
    <reaction evidence="1">
        <text>ATP + protein L-histidine = ADP + protein N-phospho-L-histidine.</text>
        <dbReference type="EC" id="2.7.13.3"/>
    </reaction>
</comment>
<name>A0A1H6TLP6_9GAMM</name>
<keyword evidence="8" id="KW-0418">Kinase</keyword>
<keyword evidence="5 11" id="KW-0597">Phosphoprotein</keyword>
<feature type="transmembrane region" description="Helical" evidence="13">
    <location>
        <begin position="446"/>
        <end position="467"/>
    </location>
</feature>
<dbReference type="Pfam" id="PF12860">
    <property type="entry name" value="PAS_7"/>
    <property type="match status" value="1"/>
</dbReference>
<dbReference type="PROSITE" id="PS50283">
    <property type="entry name" value="NA_SOLUT_SYMP_3"/>
    <property type="match status" value="1"/>
</dbReference>
<feature type="transmembrane region" description="Helical" evidence="13">
    <location>
        <begin position="6"/>
        <end position="24"/>
    </location>
</feature>
<dbReference type="InterPro" id="IPR038377">
    <property type="entry name" value="Na/Glc_symporter_sf"/>
</dbReference>
<feature type="transmembrane region" description="Helical" evidence="13">
    <location>
        <begin position="330"/>
        <end position="362"/>
    </location>
</feature>
<dbReference type="PANTHER" id="PTHR43047:SF9">
    <property type="entry name" value="HISTIDINE KINASE"/>
    <property type="match status" value="1"/>
</dbReference>
<feature type="transmembrane region" description="Helical" evidence="13">
    <location>
        <begin position="116"/>
        <end position="140"/>
    </location>
</feature>
<feature type="transmembrane region" description="Helical" evidence="13">
    <location>
        <begin position="160"/>
        <end position="182"/>
    </location>
</feature>
<sequence length="1327" mass="147832">MYHGGLLVGISLLYIGILFFIAWWGDQQARRYGPSARRPIIYSLAMAVYCTSWSFYGSVGQAAAGGWVYLSIFIGPILMFTLGWPVLNKILCVSKAQNITSIADFIASRYGKTQTLAVIVTLIALVGTLPYIALQLKAVAMAYNVLTSYPETHALTSGEFFLADTAFYVAAVMALFAILFGTRHIDATEHHEGLILAIAFESVIKLIAFLAVGVFITFGLFNGFQDLLSTANYYLELERQLNPDMLSQGFLAQTLLSMIAILALPRQFHVMVVENTHPDDCRTARWLFPLYLALIALFVLPVAAAGLITFSDGFMEPDTYMLTLPMQSGATGLTLLAFIGGFSAATSMVIMAAVAVSIMVSNEIVIPLLLKIRWSGKTLHRDYGRLVLIIRRLTIIGTLILAYFSYLTLAEFNSLASTGFLSFAAIAQLGPSLLIGIYWKQGNRQGALAGLAVGFILWTYLLLLPSLNDAGFFVFDLMESGPWGLTWLSPVHLFGANSVDFFTQGVLVSLLANLMTYVLVSRLTKQRVIDRIQASAFTESIETRPAKINRPWLGNTSIGDLYALCERFLGAEATEKAFNDYTYQRNLKPLRYEERASIQVIQFCERLLAGVLGASSARIVISSALQGKDIQISDVISIVDEASQVLEFNRALLQATIENLNQGISVVDQNMRLVIWNQRYLELFHYPDNFIHVGKPIAEIFRFNAEAGEYGSGDPVEQTQELLDNIQAGEPHKYIRYRHDASVLEIQGNPMPGGGFVYTYQDISQQKQTEEALIQSENNIRIYTDNVPALIAYFDTEQRYLFTNKAYEEAMHVDRNTIIGQPIYSVLDKNQYQLRVKYIQSALAGSRQVFELELPTLNRCLRYALVTYTPHISEQNQVLGFFALYQDITERRLAEIALQETNEHLEERVQERTQKLSELNTALQQENIERARTQEALGAAKQQAEEANASKTRFLAAASHDLLQPLNAARLFTSALAQQSHDTQVQKTITNIDNSLKAAEELLSTLLDISKLDAGALHANVSEFNLQDILQPLKAEFEVLAARRKLNFRVVATQTWVRSDSQMLRRIVQNFLSNAIRYTQTGKILLGCRRQKASIWIQVWDTGPGIPEAKLKEIFQEFRRLDTPDRHNEKGLGLGLSIADRMARVLGHNIQVRSWPGEGTLFSVQVPCVPTPQLEETKTTDPQAALRVCLNTSLNPLAEIKVLCIDNEPLILEGMQAMLSGWQCQVFTATTIGGAKSILRHQAQAPVIFLADYHLDNDVTGVMALQALQEVLGPEALTGIVITADRTDEVADEVQAAGYALLHKPVKPAALRALMTRLLQKRRMARH</sequence>
<dbReference type="OrthoDB" id="9764438at2"/>
<feature type="transmembrane region" description="Helical" evidence="13">
    <location>
        <begin position="194"/>
        <end position="225"/>
    </location>
</feature>
<dbReference type="CDD" id="cd00075">
    <property type="entry name" value="HATPase"/>
    <property type="match status" value="1"/>
</dbReference>
<feature type="transmembrane region" description="Helical" evidence="13">
    <location>
        <begin position="36"/>
        <end position="55"/>
    </location>
</feature>
<proteinExistence type="inferred from homology"/>
<dbReference type="EMBL" id="FNYH01000010">
    <property type="protein sequence ID" value="SEI79114.1"/>
    <property type="molecule type" value="Genomic_DNA"/>
</dbReference>
<evidence type="ECO:0000256" key="13">
    <source>
        <dbReference type="SAM" id="Phobius"/>
    </source>
</evidence>
<dbReference type="Pfam" id="PF08448">
    <property type="entry name" value="PAS_4"/>
    <property type="match status" value="1"/>
</dbReference>
<dbReference type="Gene3D" id="3.30.565.10">
    <property type="entry name" value="Histidine kinase-like ATPase, C-terminal domain"/>
    <property type="match status" value="1"/>
</dbReference>
<dbReference type="RefSeq" id="WP_093311117.1">
    <property type="nucleotide sequence ID" value="NZ_FNYH01000010.1"/>
</dbReference>
<feature type="domain" description="Histidine kinase" evidence="14">
    <location>
        <begin position="957"/>
        <end position="1170"/>
    </location>
</feature>
<dbReference type="GO" id="GO:0000155">
    <property type="term" value="F:phosphorelay sensor kinase activity"/>
    <property type="evidence" value="ECO:0007669"/>
    <property type="project" value="InterPro"/>
</dbReference>
<dbReference type="InterPro" id="IPR036097">
    <property type="entry name" value="HisK_dim/P_sf"/>
</dbReference>
<dbReference type="InterPro" id="IPR013656">
    <property type="entry name" value="PAS_4"/>
</dbReference>
<dbReference type="Pfam" id="PF00512">
    <property type="entry name" value="HisKA"/>
    <property type="match status" value="1"/>
</dbReference>
<evidence type="ECO:0000256" key="2">
    <source>
        <dbReference type="ARBA" id="ARBA00004141"/>
    </source>
</evidence>
<dbReference type="CDD" id="cd00130">
    <property type="entry name" value="PAS"/>
    <property type="match status" value="1"/>
</dbReference>
<dbReference type="SMART" id="SM00388">
    <property type="entry name" value="HisKA"/>
    <property type="match status" value="1"/>
</dbReference>
<evidence type="ECO:0000259" key="16">
    <source>
        <dbReference type="PROSITE" id="PS50113"/>
    </source>
</evidence>
<evidence type="ECO:0000256" key="8">
    <source>
        <dbReference type="ARBA" id="ARBA00022777"/>
    </source>
</evidence>
<dbReference type="GO" id="GO:0009927">
    <property type="term" value="F:histidine phosphotransfer kinase activity"/>
    <property type="evidence" value="ECO:0007669"/>
    <property type="project" value="TreeGrafter"/>
</dbReference>
<comment type="subcellular location">
    <subcellularLocation>
        <location evidence="2">Membrane</location>
        <topology evidence="2">Multi-pass membrane protein</topology>
    </subcellularLocation>
</comment>
<evidence type="ECO:0000256" key="1">
    <source>
        <dbReference type="ARBA" id="ARBA00000085"/>
    </source>
</evidence>
<dbReference type="InterPro" id="IPR000700">
    <property type="entry name" value="PAS-assoc_C"/>
</dbReference>
<feature type="coiled-coil region" evidence="12">
    <location>
        <begin position="902"/>
        <end position="950"/>
    </location>
</feature>
<gene>
    <name evidence="17" type="ORF">SAMN05421831_11077</name>
</gene>
<accession>A0A1H6TLP6</accession>
<dbReference type="Gene3D" id="1.20.1730.10">
    <property type="entry name" value="Sodium/glucose cotransporter"/>
    <property type="match status" value="1"/>
</dbReference>
<dbReference type="SMART" id="SM00448">
    <property type="entry name" value="REC"/>
    <property type="match status" value="1"/>
</dbReference>
<feature type="transmembrane region" description="Helical" evidence="13">
    <location>
        <begin position="383"/>
        <end position="406"/>
    </location>
</feature>
<dbReference type="Gene3D" id="3.30.450.20">
    <property type="entry name" value="PAS domain"/>
    <property type="match status" value="2"/>
</dbReference>
<dbReference type="EC" id="2.7.13.3" evidence="4"/>
<dbReference type="InterPro" id="IPR001789">
    <property type="entry name" value="Sig_transdc_resp-reg_receiver"/>
</dbReference>
<feature type="transmembrane region" description="Helical" evidence="13">
    <location>
        <begin position="418"/>
        <end position="439"/>
    </location>
</feature>
<keyword evidence="6" id="KW-0808">Transferase</keyword>
<feature type="modified residue" description="4-aspartylphosphate" evidence="11">
    <location>
        <position position="1252"/>
    </location>
</feature>
<dbReference type="PROSITE" id="PS50113">
    <property type="entry name" value="PAC"/>
    <property type="match status" value="1"/>
</dbReference>
<dbReference type="PRINTS" id="PR00344">
    <property type="entry name" value="BCTRLSENSOR"/>
</dbReference>
<evidence type="ECO:0000256" key="3">
    <source>
        <dbReference type="ARBA" id="ARBA00006434"/>
    </source>
</evidence>
<keyword evidence="7 13" id="KW-0812">Transmembrane</keyword>
<evidence type="ECO:0000256" key="7">
    <source>
        <dbReference type="ARBA" id="ARBA00022692"/>
    </source>
</evidence>
<keyword evidence="12" id="KW-0175">Coiled coil</keyword>
<protein>
    <recommendedName>
        <fullName evidence="4">histidine kinase</fullName>
        <ecNumber evidence="4">2.7.13.3</ecNumber>
    </recommendedName>
</protein>
<evidence type="ECO:0000256" key="11">
    <source>
        <dbReference type="PROSITE-ProRule" id="PRU00169"/>
    </source>
</evidence>
<comment type="similarity">
    <text evidence="3">Belongs to the sodium:solute symporter (SSF) (TC 2.A.21) family.</text>
</comment>
<dbReference type="GO" id="GO:0005886">
    <property type="term" value="C:plasma membrane"/>
    <property type="evidence" value="ECO:0007669"/>
    <property type="project" value="TreeGrafter"/>
</dbReference>
<dbReference type="NCBIfam" id="NF041832">
    <property type="entry name" value="near_NosP_CTERM"/>
    <property type="match status" value="1"/>
</dbReference>
<dbReference type="SUPFAM" id="SSF47384">
    <property type="entry name" value="Homodimeric domain of signal transducing histidine kinase"/>
    <property type="match status" value="1"/>
</dbReference>
<evidence type="ECO:0000256" key="6">
    <source>
        <dbReference type="ARBA" id="ARBA00022679"/>
    </source>
</evidence>
<dbReference type="SMART" id="SM00091">
    <property type="entry name" value="PAS"/>
    <property type="match status" value="2"/>
</dbReference>
<evidence type="ECO:0000259" key="14">
    <source>
        <dbReference type="PROSITE" id="PS50109"/>
    </source>
</evidence>
<dbReference type="SUPFAM" id="SSF55785">
    <property type="entry name" value="PYP-like sensor domain (PAS domain)"/>
    <property type="match status" value="2"/>
</dbReference>
<dbReference type="InterPro" id="IPR036890">
    <property type="entry name" value="HATPase_C_sf"/>
</dbReference>
<evidence type="ECO:0000313" key="18">
    <source>
        <dbReference type="Proteomes" id="UP000242999"/>
    </source>
</evidence>
<dbReference type="NCBIfam" id="TIGR00229">
    <property type="entry name" value="sensory_box"/>
    <property type="match status" value="1"/>
</dbReference>
<dbReference type="InterPro" id="IPR001734">
    <property type="entry name" value="Na/solute_symporter"/>
</dbReference>
<evidence type="ECO:0000313" key="17">
    <source>
        <dbReference type="EMBL" id="SEI79114.1"/>
    </source>
</evidence>
<dbReference type="Gene3D" id="1.10.287.130">
    <property type="match status" value="1"/>
</dbReference>
<dbReference type="GO" id="GO:0022857">
    <property type="term" value="F:transmembrane transporter activity"/>
    <property type="evidence" value="ECO:0007669"/>
    <property type="project" value="InterPro"/>
</dbReference>
<dbReference type="Pfam" id="PF02518">
    <property type="entry name" value="HATPase_c"/>
    <property type="match status" value="1"/>
</dbReference>
<feature type="domain" description="PAC" evidence="16">
    <location>
        <begin position="848"/>
        <end position="900"/>
    </location>
</feature>
<feature type="transmembrane region" description="Helical" evidence="13">
    <location>
        <begin position="245"/>
        <end position="265"/>
    </location>
</feature>
<dbReference type="SUPFAM" id="SSF55874">
    <property type="entry name" value="ATPase domain of HSP90 chaperone/DNA topoisomerase II/histidine kinase"/>
    <property type="match status" value="1"/>
</dbReference>
<dbReference type="PROSITE" id="PS50109">
    <property type="entry name" value="HIS_KIN"/>
    <property type="match status" value="1"/>
</dbReference>
<dbReference type="InterPro" id="IPR005467">
    <property type="entry name" value="His_kinase_dom"/>
</dbReference>
<dbReference type="InterPro" id="IPR000014">
    <property type="entry name" value="PAS"/>
</dbReference>
<dbReference type="PROSITE" id="PS50110">
    <property type="entry name" value="RESPONSE_REGULATORY"/>
    <property type="match status" value="1"/>
</dbReference>
<dbReference type="InterPro" id="IPR035965">
    <property type="entry name" value="PAS-like_dom_sf"/>
</dbReference>
<dbReference type="SUPFAM" id="SSF52172">
    <property type="entry name" value="CheY-like"/>
    <property type="match status" value="1"/>
</dbReference>
<keyword evidence="10 13" id="KW-0472">Membrane</keyword>
<evidence type="ECO:0000259" key="15">
    <source>
        <dbReference type="PROSITE" id="PS50110"/>
    </source>
</evidence>
<dbReference type="Gene3D" id="3.40.50.2300">
    <property type="match status" value="1"/>
</dbReference>
<dbReference type="CDD" id="cd00082">
    <property type="entry name" value="HisKA"/>
    <property type="match status" value="1"/>
</dbReference>
<feature type="transmembrane region" description="Helical" evidence="13">
    <location>
        <begin position="286"/>
        <end position="310"/>
    </location>
</feature>
<dbReference type="InterPro" id="IPR003594">
    <property type="entry name" value="HATPase_dom"/>
</dbReference>
<dbReference type="PANTHER" id="PTHR43047">
    <property type="entry name" value="TWO-COMPONENT HISTIDINE PROTEIN KINASE"/>
    <property type="match status" value="1"/>
</dbReference>
<dbReference type="Pfam" id="PF00072">
    <property type="entry name" value="Response_reg"/>
    <property type="match status" value="1"/>
</dbReference>
<dbReference type="SMART" id="SM00387">
    <property type="entry name" value="HATPase_c"/>
    <property type="match status" value="1"/>
</dbReference>
<evidence type="ECO:0000256" key="9">
    <source>
        <dbReference type="ARBA" id="ARBA00022989"/>
    </source>
</evidence>
<evidence type="ECO:0000256" key="12">
    <source>
        <dbReference type="SAM" id="Coils"/>
    </source>
</evidence>
<evidence type="ECO:0000256" key="10">
    <source>
        <dbReference type="ARBA" id="ARBA00023136"/>
    </source>
</evidence>
<keyword evidence="9 13" id="KW-1133">Transmembrane helix</keyword>
<feature type="domain" description="Response regulatory" evidence="15">
    <location>
        <begin position="1201"/>
        <end position="1319"/>
    </location>
</feature>
<dbReference type="Proteomes" id="UP000242999">
    <property type="component" value="Unassembled WGS sequence"/>
</dbReference>
<dbReference type="InterPro" id="IPR003661">
    <property type="entry name" value="HisK_dim/P_dom"/>
</dbReference>
<evidence type="ECO:0000256" key="5">
    <source>
        <dbReference type="ARBA" id="ARBA00022553"/>
    </source>
</evidence>
<organism evidence="17 18">
    <name type="scientific">Allopseudospirillum japonicum</name>
    <dbReference type="NCBI Taxonomy" id="64971"/>
    <lineage>
        <taxon>Bacteria</taxon>
        <taxon>Pseudomonadati</taxon>
        <taxon>Pseudomonadota</taxon>
        <taxon>Gammaproteobacteria</taxon>
        <taxon>Oceanospirillales</taxon>
        <taxon>Oceanospirillaceae</taxon>
        <taxon>Allopseudospirillum</taxon>
    </lineage>
</organism>
<keyword evidence="18" id="KW-1185">Reference proteome</keyword>
<evidence type="ECO:0000256" key="4">
    <source>
        <dbReference type="ARBA" id="ARBA00012438"/>
    </source>
</evidence>
<feature type="transmembrane region" description="Helical" evidence="13">
    <location>
        <begin position="67"/>
        <end position="87"/>
    </location>
</feature>
<dbReference type="FunFam" id="1.10.287.130:FF:000063">
    <property type="entry name" value="Hybrid sensor histidine kinase/response regulator"/>
    <property type="match status" value="1"/>
</dbReference>
<dbReference type="FunFam" id="3.30.565.10:FF:000049">
    <property type="entry name" value="Two-component sensor histidine kinase"/>
    <property type="match status" value="1"/>
</dbReference>
<dbReference type="InterPro" id="IPR011006">
    <property type="entry name" value="CheY-like_superfamily"/>
</dbReference>